<comment type="function">
    <text evidence="1 10">Involved in lipopolysaccharide (LPS) biosynthesis. Catalyzes the transfer of 3-deoxy-D-manno-octulosonate (Kdo) residue(s) from CMP-Kdo to lipid IV(A), the tetraacyldisaccharide-1,4'-bisphosphate precursor of lipid A.</text>
</comment>
<evidence type="ECO:0000256" key="4">
    <source>
        <dbReference type="ARBA" id="ARBA00019077"/>
    </source>
</evidence>
<keyword evidence="13" id="KW-1185">Reference proteome</keyword>
<feature type="site" description="Transition state stabilizer" evidence="9">
    <location>
        <position position="144"/>
    </location>
</feature>
<evidence type="ECO:0000256" key="2">
    <source>
        <dbReference type="ARBA" id="ARBA00004713"/>
    </source>
</evidence>
<comment type="pathway">
    <text evidence="2 10">Bacterial outer membrane biogenesis; LPS core biosynthesis.</text>
</comment>
<dbReference type="SUPFAM" id="SSF53756">
    <property type="entry name" value="UDP-Glycosyltransferase/glycogen phosphorylase"/>
    <property type="match status" value="1"/>
</dbReference>
<evidence type="ECO:0000313" key="12">
    <source>
        <dbReference type="EMBL" id="SES14378.1"/>
    </source>
</evidence>
<evidence type="ECO:0000256" key="5">
    <source>
        <dbReference type="ARBA" id="ARBA00022679"/>
    </source>
</evidence>
<keyword evidence="10" id="KW-0472">Membrane</keyword>
<dbReference type="GO" id="GO:0009245">
    <property type="term" value="P:lipid A biosynthetic process"/>
    <property type="evidence" value="ECO:0007669"/>
    <property type="project" value="TreeGrafter"/>
</dbReference>
<comment type="catalytic activity">
    <reaction evidence="7 10">
        <text>lipid IVA (E. coli) + CMP-3-deoxy-beta-D-manno-octulosonate = alpha-Kdo-(2-&gt;6)-lipid IVA (E. coli) + CMP + H(+)</text>
        <dbReference type="Rhea" id="RHEA:28066"/>
        <dbReference type="ChEBI" id="CHEBI:15378"/>
        <dbReference type="ChEBI" id="CHEBI:58603"/>
        <dbReference type="ChEBI" id="CHEBI:60364"/>
        <dbReference type="ChEBI" id="CHEBI:60377"/>
        <dbReference type="ChEBI" id="CHEBI:85987"/>
        <dbReference type="EC" id="2.4.99.12"/>
    </reaction>
</comment>
<feature type="domain" description="3-deoxy-D-manno-octulosonic-acid transferase N-terminal" evidence="11">
    <location>
        <begin position="50"/>
        <end position="226"/>
    </location>
</feature>
<gene>
    <name evidence="12" type="ORF">SAMN04490244_10688</name>
</gene>
<evidence type="ECO:0000256" key="6">
    <source>
        <dbReference type="ARBA" id="ARBA00031445"/>
    </source>
</evidence>
<dbReference type="PANTHER" id="PTHR42755">
    <property type="entry name" value="3-DEOXY-MANNO-OCTULOSONATE CYTIDYLYLTRANSFERASE"/>
    <property type="match status" value="1"/>
</dbReference>
<feature type="active site" description="Proton acceptor" evidence="8">
    <location>
        <position position="75"/>
    </location>
</feature>
<evidence type="ECO:0000259" key="11">
    <source>
        <dbReference type="Pfam" id="PF04413"/>
    </source>
</evidence>
<dbReference type="GO" id="GO:0043842">
    <property type="term" value="F:Kdo transferase activity"/>
    <property type="evidence" value="ECO:0007669"/>
    <property type="project" value="UniProtKB-EC"/>
</dbReference>
<dbReference type="EC" id="2.4.99.12" evidence="3 10"/>
<dbReference type="EMBL" id="FOGU01000006">
    <property type="protein sequence ID" value="SES14378.1"/>
    <property type="molecule type" value="Genomic_DNA"/>
</dbReference>
<dbReference type="InterPro" id="IPR039901">
    <property type="entry name" value="Kdotransferase"/>
</dbReference>
<keyword evidence="10" id="KW-0448">Lipopolysaccharide biosynthesis</keyword>
<dbReference type="AlphaFoldDB" id="A0A1H9UYE7"/>
<keyword evidence="10" id="KW-1133">Transmembrane helix</keyword>
<comment type="subcellular location">
    <subcellularLocation>
        <location evidence="10">Cell membrane</location>
    </subcellularLocation>
</comment>
<keyword evidence="10" id="KW-1003">Cell membrane</keyword>
<evidence type="ECO:0000256" key="7">
    <source>
        <dbReference type="ARBA" id="ARBA00049183"/>
    </source>
</evidence>
<dbReference type="STRING" id="641238.SAMN04490244_10688"/>
<evidence type="ECO:0000313" key="13">
    <source>
        <dbReference type="Proteomes" id="UP000198885"/>
    </source>
</evidence>
<dbReference type="OrthoDB" id="9789797at2"/>
<keyword evidence="10" id="KW-0812">Transmembrane</keyword>
<name>A0A1H9UYE7_9RHOB</name>
<evidence type="ECO:0000256" key="10">
    <source>
        <dbReference type="RuleBase" id="RU365103"/>
    </source>
</evidence>
<reference evidence="12 13" key="1">
    <citation type="submission" date="2016-10" db="EMBL/GenBank/DDBJ databases">
        <authorList>
            <person name="de Groot N.N."/>
        </authorList>
    </citation>
    <scope>NUCLEOTIDE SEQUENCE [LARGE SCALE GENOMIC DNA]</scope>
    <source>
        <strain evidence="12 13">DSM 23042</strain>
    </source>
</reference>
<evidence type="ECO:0000256" key="3">
    <source>
        <dbReference type="ARBA" id="ARBA00012621"/>
    </source>
</evidence>
<dbReference type="Gene3D" id="3.40.50.2000">
    <property type="entry name" value="Glycogen Phosphorylase B"/>
    <property type="match status" value="1"/>
</dbReference>
<dbReference type="UniPathway" id="UPA00958"/>
<dbReference type="Pfam" id="PF04413">
    <property type="entry name" value="Glycos_transf_N"/>
    <property type="match status" value="1"/>
</dbReference>
<protein>
    <recommendedName>
        <fullName evidence="4 10">3-deoxy-D-manno-octulosonic acid transferase</fullName>
        <shortName evidence="10">Kdo transferase</shortName>
        <ecNumber evidence="3 10">2.4.99.12</ecNumber>
    </recommendedName>
    <alternativeName>
        <fullName evidence="6 10">Lipid IV(A) 3-deoxy-D-manno-octulosonic acid transferase</fullName>
    </alternativeName>
</protein>
<dbReference type="InterPro" id="IPR007507">
    <property type="entry name" value="Glycos_transf_N"/>
</dbReference>
<dbReference type="InterPro" id="IPR038107">
    <property type="entry name" value="Glycos_transf_N_sf"/>
</dbReference>
<dbReference type="RefSeq" id="WP_092693679.1">
    <property type="nucleotide sequence ID" value="NZ_FOGU01000006.1"/>
</dbReference>
<dbReference type="PANTHER" id="PTHR42755:SF1">
    <property type="entry name" value="3-DEOXY-D-MANNO-OCTULOSONIC ACID TRANSFERASE, MITOCHONDRIAL-RELATED"/>
    <property type="match status" value="1"/>
</dbReference>
<comment type="similarity">
    <text evidence="10">Belongs to the glycosyltransferase group 1 family.</text>
</comment>
<evidence type="ECO:0000256" key="8">
    <source>
        <dbReference type="PIRSR" id="PIRSR639901-1"/>
    </source>
</evidence>
<keyword evidence="5 10" id="KW-0808">Transferase</keyword>
<dbReference type="GO" id="GO:0009244">
    <property type="term" value="P:lipopolysaccharide core region biosynthetic process"/>
    <property type="evidence" value="ECO:0007669"/>
    <property type="project" value="UniProtKB-UniRule"/>
</dbReference>
<dbReference type="Gene3D" id="3.40.50.11720">
    <property type="entry name" value="3-Deoxy-D-manno-octulosonic-acid transferase, N-terminal domain"/>
    <property type="match status" value="1"/>
</dbReference>
<organism evidence="12 13">
    <name type="scientific">Tranquillimonas rosea</name>
    <dbReference type="NCBI Taxonomy" id="641238"/>
    <lineage>
        <taxon>Bacteria</taxon>
        <taxon>Pseudomonadati</taxon>
        <taxon>Pseudomonadota</taxon>
        <taxon>Alphaproteobacteria</taxon>
        <taxon>Rhodobacterales</taxon>
        <taxon>Roseobacteraceae</taxon>
        <taxon>Tranquillimonas</taxon>
    </lineage>
</organism>
<evidence type="ECO:0000256" key="9">
    <source>
        <dbReference type="PIRSR" id="PIRSR639901-2"/>
    </source>
</evidence>
<dbReference type="GO" id="GO:0005886">
    <property type="term" value="C:plasma membrane"/>
    <property type="evidence" value="ECO:0007669"/>
    <property type="project" value="UniProtKB-SubCell"/>
</dbReference>
<proteinExistence type="inferred from homology"/>
<sequence length="440" mass="48388">MSLDLTLPPPPSRRLRVAHWIYQAVLHLLLPAILAFLMWRSRREPLYRKNLHHRFGFGPVGACGSIWIHAASLGEVRAVAPLISELLRDGYSICLTSSSPAGLSEGRRLFTDEAVTHRYAPADMFWALRLFLRRLRPAAGLIVESEVWAGQLIVARAVGVPMLQVNGNLLDRTIERDSRRFGGVRLELFSQFTAILTKSETHFSRYLRVGVAPERIALTGELKFDQPMDACQRAAAQATRTRWSPERPVLLLASTVTGEEEDLVPLVRRALEVAQVVWVPRSPQRFDAVARRLSEAGLPVSRRSAALGADLSGVPTTQVLLGDSLGEMAYYYELSDLVFVGASLVDHGGHNIVEPLSLGKPVVMGPSIFGITFPAIEALEAGALTCTPDAHGLEILGLDLLKDREKLAAYSSRANDFATRHTGAAKRSASLVMELIAQRR</sequence>
<feature type="site" description="Transition state stabilizer" evidence="9">
    <location>
        <position position="223"/>
    </location>
</feature>
<feature type="transmembrane region" description="Helical" evidence="10">
    <location>
        <begin position="20"/>
        <end position="39"/>
    </location>
</feature>
<evidence type="ECO:0000256" key="1">
    <source>
        <dbReference type="ARBA" id="ARBA00003394"/>
    </source>
</evidence>
<accession>A0A1H9UYE7</accession>
<dbReference type="Proteomes" id="UP000198885">
    <property type="component" value="Unassembled WGS sequence"/>
</dbReference>